<dbReference type="GO" id="GO:0008168">
    <property type="term" value="F:methyltransferase activity"/>
    <property type="evidence" value="ECO:0007669"/>
    <property type="project" value="InterPro"/>
</dbReference>
<name>A0AAN6GXV3_9BASI</name>
<keyword evidence="2" id="KW-1185">Reference proteome</keyword>
<dbReference type="EMBL" id="JAPDMZ010000005">
    <property type="protein sequence ID" value="KAK0557482.1"/>
    <property type="molecule type" value="Genomic_DNA"/>
</dbReference>
<proteinExistence type="predicted"/>
<dbReference type="PROSITE" id="PS00092">
    <property type="entry name" value="N6_MTASE"/>
    <property type="match status" value="1"/>
</dbReference>
<dbReference type="InterPro" id="IPR050320">
    <property type="entry name" value="N5-glutamine_MTase"/>
</dbReference>
<comment type="caution">
    <text evidence="1">The sequence shown here is derived from an EMBL/GenBank/DDBJ whole genome shotgun (WGS) entry which is preliminary data.</text>
</comment>
<dbReference type="InterPro" id="IPR002052">
    <property type="entry name" value="DNA_methylase_N6_adenine_CS"/>
</dbReference>
<dbReference type="Gene3D" id="3.40.50.150">
    <property type="entry name" value="Vaccinia Virus protein VP39"/>
    <property type="match status" value="1"/>
</dbReference>
<evidence type="ECO:0000313" key="2">
    <source>
        <dbReference type="Proteomes" id="UP001176517"/>
    </source>
</evidence>
<dbReference type="PANTHER" id="PTHR18895:SF74">
    <property type="entry name" value="MTRF1L RELEASE FACTOR GLUTAMINE METHYLTRANSFERASE"/>
    <property type="match status" value="1"/>
</dbReference>
<reference evidence="1" key="1">
    <citation type="journal article" date="2023" name="PhytoFront">
        <title>Draft Genome Resources of Seven Strains of Tilletia horrida, Causal Agent of Kernel Smut of Rice.</title>
        <authorList>
            <person name="Khanal S."/>
            <person name="Antony Babu S."/>
            <person name="Zhou X.G."/>
        </authorList>
    </citation>
    <scope>NUCLEOTIDE SEQUENCE</scope>
    <source>
        <strain evidence="1">TX6</strain>
    </source>
</reference>
<dbReference type="PANTHER" id="PTHR18895">
    <property type="entry name" value="HEMK METHYLTRANSFERASE"/>
    <property type="match status" value="1"/>
</dbReference>
<organism evidence="1 2">
    <name type="scientific">Tilletia horrida</name>
    <dbReference type="NCBI Taxonomy" id="155126"/>
    <lineage>
        <taxon>Eukaryota</taxon>
        <taxon>Fungi</taxon>
        <taxon>Dikarya</taxon>
        <taxon>Basidiomycota</taxon>
        <taxon>Ustilaginomycotina</taxon>
        <taxon>Exobasidiomycetes</taxon>
        <taxon>Tilletiales</taxon>
        <taxon>Tilletiaceae</taxon>
        <taxon>Tilletia</taxon>
    </lineage>
</organism>
<dbReference type="Gene3D" id="1.10.8.10">
    <property type="entry name" value="DNA helicase RuvA subunit, C-terminal domain"/>
    <property type="match status" value="1"/>
</dbReference>
<protein>
    <recommendedName>
        <fullName evidence="3">Methyltransferase domain-containing protein</fullName>
    </recommendedName>
</protein>
<dbReference type="SUPFAM" id="SSF53335">
    <property type="entry name" value="S-adenosyl-L-methionine-dependent methyltransferases"/>
    <property type="match status" value="1"/>
</dbReference>
<accession>A0AAN6GXV3</accession>
<gene>
    <name evidence="1" type="ORF">OC846_000470</name>
</gene>
<dbReference type="CDD" id="cd02440">
    <property type="entry name" value="AdoMet_MTases"/>
    <property type="match status" value="1"/>
</dbReference>
<sequence>MRIHGLRLAQKAFLANRWNPLPSTLLTQWQDIVVARHAQRRALTRDDRDWIKNEVRWAFEHFQESDTLHAGPEEHSRQQSLFIEACERLSKGEPLAYVLGSQPFGDLPFDLSVRAPVLIPRPETEQWALNLADQLRDFVAGRPTEALDIRVLDICTGSGCIAILLSHCLRQLRSKHQHLRWKVLGLDVSPIAVDLARTNATRLGPLSDDASLDFYQADVFSDTDMTAVFQSTFGPDVFETCQDPCSPKPINIIVSNPPYIRPDAYRDQLESSVRDWEDFRALVGVHPSTAEVVNSALKQDDEAGLTFYRRIRSLVGALPWMHQRRLALPKVVLEIGQGQAEAVTSIFSDLSGTTTTQIQVHKDAWGVERTVEIY</sequence>
<dbReference type="GO" id="GO:0003676">
    <property type="term" value="F:nucleic acid binding"/>
    <property type="evidence" value="ECO:0007669"/>
    <property type="project" value="InterPro"/>
</dbReference>
<dbReference type="InterPro" id="IPR029063">
    <property type="entry name" value="SAM-dependent_MTases_sf"/>
</dbReference>
<dbReference type="GO" id="GO:0005739">
    <property type="term" value="C:mitochondrion"/>
    <property type="evidence" value="ECO:0007669"/>
    <property type="project" value="TreeGrafter"/>
</dbReference>
<evidence type="ECO:0008006" key="3">
    <source>
        <dbReference type="Google" id="ProtNLM"/>
    </source>
</evidence>
<dbReference type="Proteomes" id="UP001176517">
    <property type="component" value="Unassembled WGS sequence"/>
</dbReference>
<dbReference type="GO" id="GO:0032259">
    <property type="term" value="P:methylation"/>
    <property type="evidence" value="ECO:0007669"/>
    <property type="project" value="InterPro"/>
</dbReference>
<evidence type="ECO:0000313" key="1">
    <source>
        <dbReference type="EMBL" id="KAK0557482.1"/>
    </source>
</evidence>
<dbReference type="AlphaFoldDB" id="A0AAN6GXV3"/>